<evidence type="ECO:0000256" key="2">
    <source>
        <dbReference type="SAM" id="Phobius"/>
    </source>
</evidence>
<keyword evidence="2" id="KW-0812">Transmembrane</keyword>
<name>A0A8S5U381_9CAUD</name>
<dbReference type="EMBL" id="BK015998">
    <property type="protein sequence ID" value="DAF88916.1"/>
    <property type="molecule type" value="Genomic_DNA"/>
</dbReference>
<organism evidence="3">
    <name type="scientific">Siphoviridae sp. ctoyo6</name>
    <dbReference type="NCBI Taxonomy" id="2825674"/>
    <lineage>
        <taxon>Viruses</taxon>
        <taxon>Duplodnaviria</taxon>
        <taxon>Heunggongvirae</taxon>
        <taxon>Uroviricota</taxon>
        <taxon>Caudoviricetes</taxon>
    </lineage>
</organism>
<keyword evidence="2" id="KW-1133">Transmembrane helix</keyword>
<evidence type="ECO:0000256" key="1">
    <source>
        <dbReference type="SAM" id="MobiDB-lite"/>
    </source>
</evidence>
<feature type="compositionally biased region" description="Acidic residues" evidence="1">
    <location>
        <begin position="87"/>
        <end position="101"/>
    </location>
</feature>
<keyword evidence="2" id="KW-0472">Membrane</keyword>
<feature type="compositionally biased region" description="Basic and acidic residues" evidence="1">
    <location>
        <begin position="77"/>
        <end position="86"/>
    </location>
</feature>
<sequence length="101" mass="11468">MSSNKPRCGRHPTYTKKMMSRIINIALVDMQFPFILALLGKNAIAETLGGIIASEVIGVFLVYCAKSFFETRESEKVRMEEMKMETGSEEPESEEMEEIEL</sequence>
<protein>
    <submittedName>
        <fullName evidence="3">Uncharacterized protein</fullName>
    </submittedName>
</protein>
<evidence type="ECO:0000313" key="3">
    <source>
        <dbReference type="EMBL" id="DAF88916.1"/>
    </source>
</evidence>
<feature type="transmembrane region" description="Helical" evidence="2">
    <location>
        <begin position="21"/>
        <end position="39"/>
    </location>
</feature>
<feature type="region of interest" description="Disordered" evidence="1">
    <location>
        <begin position="77"/>
        <end position="101"/>
    </location>
</feature>
<feature type="transmembrane region" description="Helical" evidence="2">
    <location>
        <begin position="51"/>
        <end position="69"/>
    </location>
</feature>
<accession>A0A8S5U381</accession>
<proteinExistence type="predicted"/>
<reference evidence="3" key="1">
    <citation type="journal article" date="2021" name="Proc. Natl. Acad. Sci. U.S.A.">
        <title>A Catalog of Tens of Thousands of Viruses from Human Metagenomes Reveals Hidden Associations with Chronic Diseases.</title>
        <authorList>
            <person name="Tisza M.J."/>
            <person name="Buck C.B."/>
        </authorList>
    </citation>
    <scope>NUCLEOTIDE SEQUENCE</scope>
    <source>
        <strain evidence="3">Ctoyo6</strain>
    </source>
</reference>